<keyword evidence="3" id="KW-1185">Reference proteome</keyword>
<keyword evidence="1" id="KW-0732">Signal</keyword>
<evidence type="ECO:0000256" key="1">
    <source>
        <dbReference type="SAM" id="SignalP"/>
    </source>
</evidence>
<dbReference type="RefSeq" id="WP_310065461.1">
    <property type="nucleotide sequence ID" value="NZ_JAVDQN010000001.1"/>
</dbReference>
<reference evidence="2 3" key="1">
    <citation type="submission" date="2023-07" db="EMBL/GenBank/DDBJ databases">
        <title>Sorghum-associated microbial communities from plants grown in Nebraska, USA.</title>
        <authorList>
            <person name="Schachtman D."/>
        </authorList>
    </citation>
    <scope>NUCLEOTIDE SEQUENCE [LARGE SCALE GENOMIC DNA]</scope>
    <source>
        <strain evidence="2 3">DS1039</strain>
    </source>
</reference>
<dbReference type="Proteomes" id="UP001185254">
    <property type="component" value="Unassembled WGS sequence"/>
</dbReference>
<evidence type="ECO:0000313" key="3">
    <source>
        <dbReference type="Proteomes" id="UP001185254"/>
    </source>
</evidence>
<gene>
    <name evidence="2" type="ORF">J2776_000853</name>
</gene>
<dbReference type="EMBL" id="JAVDQN010000001">
    <property type="protein sequence ID" value="MDR6374177.1"/>
    <property type="molecule type" value="Genomic_DNA"/>
</dbReference>
<sequence>MGNNNQRRLDHPMLKALLVSVALASGMAHAGNTVQTYGCVSQDAHAERKLLALHRDGRFLEAGTLHTPTGDLDSDVIGTARFNERHEYVQVLADVYIGTQKERSTGMRFWSYEQSGPDMFTLTGIKYVDRMTGKESDTSRIKWTCKREPAADVPAEQSFHQLPKASFY</sequence>
<proteinExistence type="predicted"/>
<comment type="caution">
    <text evidence="2">The sequence shown here is derived from an EMBL/GenBank/DDBJ whole genome shotgun (WGS) entry which is preliminary data.</text>
</comment>
<name>A0ABU1KT99_9BURK</name>
<protein>
    <submittedName>
        <fullName evidence="2">Uncharacterized protein</fullName>
    </submittedName>
</protein>
<feature type="chain" id="PRO_5046550027" evidence="1">
    <location>
        <begin position="31"/>
        <end position="168"/>
    </location>
</feature>
<organism evidence="2 3">
    <name type="scientific">Paraburkholderia caledonica</name>
    <dbReference type="NCBI Taxonomy" id="134536"/>
    <lineage>
        <taxon>Bacteria</taxon>
        <taxon>Pseudomonadati</taxon>
        <taxon>Pseudomonadota</taxon>
        <taxon>Betaproteobacteria</taxon>
        <taxon>Burkholderiales</taxon>
        <taxon>Burkholderiaceae</taxon>
        <taxon>Paraburkholderia</taxon>
    </lineage>
</organism>
<accession>A0ABU1KT99</accession>
<evidence type="ECO:0000313" key="2">
    <source>
        <dbReference type="EMBL" id="MDR6374177.1"/>
    </source>
</evidence>
<feature type="signal peptide" evidence="1">
    <location>
        <begin position="1"/>
        <end position="30"/>
    </location>
</feature>